<reference evidence="1 2" key="1">
    <citation type="submission" date="2018-03" db="EMBL/GenBank/DDBJ databases">
        <title>Genomic Encyclopedia of Archaeal and Bacterial Type Strains, Phase II (KMG-II): from individual species to whole genera.</title>
        <authorList>
            <person name="Goeker M."/>
        </authorList>
    </citation>
    <scope>NUCLEOTIDE SEQUENCE [LARGE SCALE GENOMIC DNA]</scope>
    <source>
        <strain evidence="1 2">DSM 29057</strain>
    </source>
</reference>
<dbReference type="Proteomes" id="UP000241964">
    <property type="component" value="Unassembled WGS sequence"/>
</dbReference>
<dbReference type="RefSeq" id="WP_106599292.1">
    <property type="nucleotide sequence ID" value="NZ_PYAS01000022.1"/>
</dbReference>
<proteinExistence type="predicted"/>
<name>A0A2P8FI69_9BACT</name>
<protein>
    <submittedName>
        <fullName evidence="1">Uncharacterized protein</fullName>
    </submittedName>
</protein>
<dbReference type="EMBL" id="PYAS01000022">
    <property type="protein sequence ID" value="PSL21419.1"/>
    <property type="molecule type" value="Genomic_DNA"/>
</dbReference>
<comment type="caution">
    <text evidence="1">The sequence shown here is derived from an EMBL/GenBank/DDBJ whole genome shotgun (WGS) entry which is preliminary data.</text>
</comment>
<evidence type="ECO:0000313" key="2">
    <source>
        <dbReference type="Proteomes" id="UP000241964"/>
    </source>
</evidence>
<dbReference type="AlphaFoldDB" id="A0A2P8FI69"/>
<sequence length="97" mass="10966">MSFNLDSGSYCHYSTAARGRDKELDNGGMPDILENSYGRLWLIGTFRALLCDIPYGQVQKLQVCQLRSQCIEHSKRNIWMGVGDEAFILKNGQHPDS</sequence>
<organism evidence="1 2">
    <name type="scientific">Dyadobacter jiangsuensis</name>
    <dbReference type="NCBI Taxonomy" id="1591085"/>
    <lineage>
        <taxon>Bacteria</taxon>
        <taxon>Pseudomonadati</taxon>
        <taxon>Bacteroidota</taxon>
        <taxon>Cytophagia</taxon>
        <taxon>Cytophagales</taxon>
        <taxon>Spirosomataceae</taxon>
        <taxon>Dyadobacter</taxon>
    </lineage>
</organism>
<keyword evidence="2" id="KW-1185">Reference proteome</keyword>
<accession>A0A2P8FI69</accession>
<gene>
    <name evidence="1" type="ORF">CLV60_12236</name>
</gene>
<evidence type="ECO:0000313" key="1">
    <source>
        <dbReference type="EMBL" id="PSL21419.1"/>
    </source>
</evidence>